<evidence type="ECO:0000313" key="1">
    <source>
        <dbReference type="EMBL" id="MFC7441989.1"/>
    </source>
</evidence>
<organism evidence="1 2">
    <name type="scientific">Laceyella putida</name>
    <dbReference type="NCBI Taxonomy" id="110101"/>
    <lineage>
        <taxon>Bacteria</taxon>
        <taxon>Bacillati</taxon>
        <taxon>Bacillota</taxon>
        <taxon>Bacilli</taxon>
        <taxon>Bacillales</taxon>
        <taxon>Thermoactinomycetaceae</taxon>
        <taxon>Laceyella</taxon>
    </lineage>
</organism>
<gene>
    <name evidence="1" type="ORF">ACFQNG_12890</name>
</gene>
<reference evidence="2" key="1">
    <citation type="journal article" date="2019" name="Int. J. Syst. Evol. Microbiol.">
        <title>The Global Catalogue of Microorganisms (GCM) 10K type strain sequencing project: providing services to taxonomists for standard genome sequencing and annotation.</title>
        <authorList>
            <consortium name="The Broad Institute Genomics Platform"/>
            <consortium name="The Broad Institute Genome Sequencing Center for Infectious Disease"/>
            <person name="Wu L."/>
            <person name="Ma J."/>
        </authorList>
    </citation>
    <scope>NUCLEOTIDE SEQUENCE [LARGE SCALE GENOMIC DNA]</scope>
    <source>
        <strain evidence="2">CGMCC 1.12942</strain>
    </source>
</reference>
<dbReference type="Proteomes" id="UP001596500">
    <property type="component" value="Unassembled WGS sequence"/>
</dbReference>
<proteinExistence type="predicted"/>
<dbReference type="RefSeq" id="WP_379865568.1">
    <property type="nucleotide sequence ID" value="NZ_JBHTBW010000044.1"/>
</dbReference>
<accession>A0ABW2RLY7</accession>
<dbReference type="EMBL" id="JBHTBW010000044">
    <property type="protein sequence ID" value="MFC7441989.1"/>
    <property type="molecule type" value="Genomic_DNA"/>
</dbReference>
<keyword evidence="2" id="KW-1185">Reference proteome</keyword>
<sequence length="185" mass="21635">MNTHPFPKQLWEPTLTLEQRMAKMAEQLDLFPDDWEKLNLAQGYAQFSSWLLRLWKHNPPYDDIQALLFGIFETEKGLQLYIAGSSEWDGEDEEWADEPEYFPEERYPEISSVAAVESLMKQDLVRGIDVAIGVIALFVIHFTIDHAEYLLQSRERLWLATGFDEGELIQLGCLKMNRRQREIGR</sequence>
<name>A0ABW2RLY7_9BACL</name>
<protein>
    <submittedName>
        <fullName evidence="1">Uncharacterized protein</fullName>
    </submittedName>
</protein>
<comment type="caution">
    <text evidence="1">The sequence shown here is derived from an EMBL/GenBank/DDBJ whole genome shotgun (WGS) entry which is preliminary data.</text>
</comment>
<evidence type="ECO:0000313" key="2">
    <source>
        <dbReference type="Proteomes" id="UP001596500"/>
    </source>
</evidence>